<dbReference type="AlphaFoldDB" id="A0A433TM32"/>
<dbReference type="OrthoDB" id="406631at2759"/>
<dbReference type="InterPro" id="IPR017853">
    <property type="entry name" value="GH"/>
</dbReference>
<accession>A0A433TM32</accession>
<evidence type="ECO:0000313" key="3">
    <source>
        <dbReference type="Proteomes" id="UP000271974"/>
    </source>
</evidence>
<keyword evidence="1" id="KW-0732">Signal</keyword>
<dbReference type="STRING" id="188477.A0A433TM32"/>
<protein>
    <recommendedName>
        <fullName evidence="4">Glycoside hydrolase family 5 domain-containing protein</fullName>
    </recommendedName>
</protein>
<evidence type="ECO:0000256" key="1">
    <source>
        <dbReference type="SAM" id="SignalP"/>
    </source>
</evidence>
<proteinExistence type="predicted"/>
<gene>
    <name evidence="2" type="ORF">EGW08_009600</name>
</gene>
<sequence length="309" mass="34608">MALQFTFILNITFSAVLSGARLSVSGNRFLFKGEHVFLSGGNLPWINYGYDYGNNQWAGVKGRVEDQLRMLRDAGGNSLRLWIHIQGESSPLFDQGGYVIGTDSQGTFLSDFKDMLNLARSYDILVIPTLWNAAVDQDTHNRLDGLIVDPAKLTSYIRVVLIPLVRELNSEPCYDTFMLILSGAGWAGGKYSYRDMLRSGVFAAFSLLELLGKLDFHDFHSYSFEGSFDSMAAFVHNCSDYGSTRPVVVGEFWRQQGGHRSTNQLFAYVYRHGYSGAWSWDLVHNGPDQRAGIAYISNYTGNGNIHINF</sequence>
<dbReference type="EMBL" id="RQTK01000277">
    <property type="protein sequence ID" value="RUS82647.1"/>
    <property type="molecule type" value="Genomic_DNA"/>
</dbReference>
<dbReference type="Gene3D" id="3.20.20.80">
    <property type="entry name" value="Glycosidases"/>
    <property type="match status" value="2"/>
</dbReference>
<reference evidence="2 3" key="1">
    <citation type="submission" date="2019-01" db="EMBL/GenBank/DDBJ databases">
        <title>A draft genome assembly of the solar-powered sea slug Elysia chlorotica.</title>
        <authorList>
            <person name="Cai H."/>
            <person name="Li Q."/>
            <person name="Fang X."/>
            <person name="Li J."/>
            <person name="Curtis N.E."/>
            <person name="Altenburger A."/>
            <person name="Shibata T."/>
            <person name="Feng M."/>
            <person name="Maeda T."/>
            <person name="Schwartz J.A."/>
            <person name="Shigenobu S."/>
            <person name="Lundholm N."/>
            <person name="Nishiyama T."/>
            <person name="Yang H."/>
            <person name="Hasebe M."/>
            <person name="Li S."/>
            <person name="Pierce S.K."/>
            <person name="Wang J."/>
        </authorList>
    </citation>
    <scope>NUCLEOTIDE SEQUENCE [LARGE SCALE GENOMIC DNA]</scope>
    <source>
        <strain evidence="2">EC2010</strain>
        <tissue evidence="2">Whole organism of an adult</tissue>
    </source>
</reference>
<evidence type="ECO:0008006" key="4">
    <source>
        <dbReference type="Google" id="ProtNLM"/>
    </source>
</evidence>
<comment type="caution">
    <text evidence="2">The sequence shown here is derived from an EMBL/GenBank/DDBJ whole genome shotgun (WGS) entry which is preliminary data.</text>
</comment>
<dbReference type="PANTHER" id="PTHR37398">
    <property type="entry name" value="ENDO-BETA-1,4-MANNANASE"/>
    <property type="match status" value="1"/>
</dbReference>
<dbReference type="PANTHER" id="PTHR37398:SF3">
    <property type="entry name" value="GLYCOSIDE HYDROLASE FAMILY 5 DOMAIN-CONTAINING PROTEIN"/>
    <property type="match status" value="1"/>
</dbReference>
<dbReference type="Proteomes" id="UP000271974">
    <property type="component" value="Unassembled WGS sequence"/>
</dbReference>
<keyword evidence="3" id="KW-1185">Reference proteome</keyword>
<name>A0A433TM32_ELYCH</name>
<feature type="signal peptide" evidence="1">
    <location>
        <begin position="1"/>
        <end position="18"/>
    </location>
</feature>
<feature type="chain" id="PRO_5019201831" description="Glycoside hydrolase family 5 domain-containing protein" evidence="1">
    <location>
        <begin position="19"/>
        <end position="309"/>
    </location>
</feature>
<organism evidence="2 3">
    <name type="scientific">Elysia chlorotica</name>
    <name type="common">Eastern emerald elysia</name>
    <name type="synonym">Sea slug</name>
    <dbReference type="NCBI Taxonomy" id="188477"/>
    <lineage>
        <taxon>Eukaryota</taxon>
        <taxon>Metazoa</taxon>
        <taxon>Spiralia</taxon>
        <taxon>Lophotrochozoa</taxon>
        <taxon>Mollusca</taxon>
        <taxon>Gastropoda</taxon>
        <taxon>Heterobranchia</taxon>
        <taxon>Euthyneura</taxon>
        <taxon>Panpulmonata</taxon>
        <taxon>Sacoglossa</taxon>
        <taxon>Placobranchoidea</taxon>
        <taxon>Plakobranchidae</taxon>
        <taxon>Elysia</taxon>
    </lineage>
</organism>
<evidence type="ECO:0000313" key="2">
    <source>
        <dbReference type="EMBL" id="RUS82647.1"/>
    </source>
</evidence>
<dbReference type="SUPFAM" id="SSF51445">
    <property type="entry name" value="(Trans)glycosidases"/>
    <property type="match status" value="1"/>
</dbReference>